<keyword evidence="3 7" id="KW-0133">Cell shape</keyword>
<evidence type="ECO:0000256" key="6">
    <source>
        <dbReference type="ARBA" id="ARBA00023316"/>
    </source>
</evidence>
<dbReference type="InterPro" id="IPR015942">
    <property type="entry name" value="Asp/Glu/hydantoin_racemase"/>
</dbReference>
<dbReference type="Proteomes" id="UP000027192">
    <property type="component" value="Unassembled WGS sequence"/>
</dbReference>
<feature type="active site" description="Proton donor/acceptor" evidence="7">
    <location>
        <position position="182"/>
    </location>
</feature>
<dbReference type="UniPathway" id="UPA00219"/>
<name>A0A066RXU4_9GAMM</name>
<comment type="caution">
    <text evidence="8">The sequence shown here is derived from an EMBL/GenBank/DDBJ whole genome shotgun (WGS) entry which is preliminary data.</text>
</comment>
<evidence type="ECO:0000256" key="5">
    <source>
        <dbReference type="ARBA" id="ARBA00023235"/>
    </source>
</evidence>
<dbReference type="GO" id="GO:0009252">
    <property type="term" value="P:peptidoglycan biosynthetic process"/>
    <property type="evidence" value="ECO:0007669"/>
    <property type="project" value="UniProtKB-UniRule"/>
</dbReference>
<dbReference type="Gene3D" id="3.40.50.1860">
    <property type="match status" value="2"/>
</dbReference>
<keyword evidence="9" id="KW-1185">Reference proteome</keyword>
<sequence>MKTILIFDSGVGGLSVYQEIYSLLPHYQYIYAFDDAAFPYGELEASTLIERTLHIVKTLVDKHQADLVVIACNTASTIVLPHLRSALNQPVVGVVPAIKPAAQLSQSKVLGVLATPATVKRQYTQSLIQEFAADCEVHLLGTTRLVEIAEMKLRGGRVDLSELAAILQPWESTAIDTVVLGCTHFPLMKEEIKKVFPQARHVVDSGNAIASRVQSLLAEDISSGRKWPVENLTYHTCDKSDHTALNESLLAMQLSQVRSLNYPRF</sequence>
<feature type="binding site" evidence="7">
    <location>
        <begin position="73"/>
        <end position="74"/>
    </location>
    <ligand>
        <name>substrate</name>
    </ligand>
</feature>
<dbReference type="EMBL" id="JMIB01000013">
    <property type="protein sequence ID" value="KDM92178.1"/>
    <property type="molecule type" value="Genomic_DNA"/>
</dbReference>
<dbReference type="FunFam" id="3.40.50.1860:FF:000001">
    <property type="entry name" value="Glutamate racemase"/>
    <property type="match status" value="1"/>
</dbReference>
<dbReference type="GO" id="GO:0071555">
    <property type="term" value="P:cell wall organization"/>
    <property type="evidence" value="ECO:0007669"/>
    <property type="project" value="UniProtKB-KW"/>
</dbReference>
<dbReference type="STRING" id="1654360.EA58_08110"/>
<dbReference type="SUPFAM" id="SSF53681">
    <property type="entry name" value="Aspartate/glutamate racemase"/>
    <property type="match status" value="2"/>
</dbReference>
<dbReference type="HAMAP" id="MF_00258">
    <property type="entry name" value="Glu_racemase"/>
    <property type="match status" value="1"/>
</dbReference>
<dbReference type="InterPro" id="IPR033134">
    <property type="entry name" value="Asp/Glu_racemase_AS_2"/>
</dbReference>
<reference evidence="8 9" key="1">
    <citation type="submission" date="2014-04" db="EMBL/GenBank/DDBJ databases">
        <title>Draft genome sequence of Photobacterium halotolerans S2753: a solonamide, ngercheumicin and holomycin producer.</title>
        <authorList>
            <person name="Machado H.R."/>
            <person name="Gram L."/>
        </authorList>
    </citation>
    <scope>NUCLEOTIDE SEQUENCE [LARGE SCALE GENOMIC DNA]</scope>
    <source>
        <strain evidence="8 9">S2753</strain>
    </source>
</reference>
<organism evidence="8 9">
    <name type="scientific">Photobacterium galatheae</name>
    <dbReference type="NCBI Taxonomy" id="1654360"/>
    <lineage>
        <taxon>Bacteria</taxon>
        <taxon>Pseudomonadati</taxon>
        <taxon>Pseudomonadota</taxon>
        <taxon>Gammaproteobacteria</taxon>
        <taxon>Vibrionales</taxon>
        <taxon>Vibrionaceae</taxon>
        <taxon>Photobacterium</taxon>
    </lineage>
</organism>
<keyword evidence="5 7" id="KW-0413">Isomerase</keyword>
<dbReference type="PROSITE" id="PS00923">
    <property type="entry name" value="ASP_GLU_RACEMASE_1"/>
    <property type="match status" value="1"/>
</dbReference>
<keyword evidence="6 7" id="KW-0961">Cell wall biogenesis/degradation</keyword>
<comment type="pathway">
    <text evidence="7">Cell wall biogenesis; peptidoglycan biosynthesis.</text>
</comment>
<evidence type="ECO:0000313" key="8">
    <source>
        <dbReference type="EMBL" id="KDM92178.1"/>
    </source>
</evidence>
<dbReference type="RefSeq" id="WP_036751059.1">
    <property type="nucleotide sequence ID" value="NZ_JAGSGC010000016.1"/>
</dbReference>
<dbReference type="InterPro" id="IPR004391">
    <property type="entry name" value="Glu_race"/>
</dbReference>
<feature type="binding site" evidence="7">
    <location>
        <begin position="40"/>
        <end position="41"/>
    </location>
    <ligand>
        <name>substrate</name>
    </ligand>
</feature>
<evidence type="ECO:0000256" key="4">
    <source>
        <dbReference type="ARBA" id="ARBA00022984"/>
    </source>
</evidence>
<dbReference type="OrthoDB" id="9801055at2"/>
<dbReference type="EC" id="5.1.1.3" evidence="2 7"/>
<evidence type="ECO:0000256" key="2">
    <source>
        <dbReference type="ARBA" id="ARBA00013090"/>
    </source>
</evidence>
<dbReference type="NCBIfam" id="TIGR00067">
    <property type="entry name" value="glut_race"/>
    <property type="match status" value="1"/>
</dbReference>
<comment type="function">
    <text evidence="7">Provides the (R)-glutamate required for cell wall biosynthesis.</text>
</comment>
<evidence type="ECO:0000256" key="3">
    <source>
        <dbReference type="ARBA" id="ARBA00022960"/>
    </source>
</evidence>
<comment type="similarity">
    <text evidence="7">Belongs to the aspartate/glutamate racemases family.</text>
</comment>
<dbReference type="GO" id="GO:0008360">
    <property type="term" value="P:regulation of cell shape"/>
    <property type="evidence" value="ECO:0007669"/>
    <property type="project" value="UniProtKB-KW"/>
</dbReference>
<dbReference type="InterPro" id="IPR001920">
    <property type="entry name" value="Asp/Glu_race"/>
</dbReference>
<dbReference type="AlphaFoldDB" id="A0A066RXU4"/>
<gene>
    <name evidence="7" type="primary">murI</name>
    <name evidence="8" type="ORF">EA58_08110</name>
</gene>
<dbReference type="PANTHER" id="PTHR21198:SF2">
    <property type="entry name" value="GLUTAMATE RACEMASE"/>
    <property type="match status" value="1"/>
</dbReference>
<feature type="binding site" evidence="7">
    <location>
        <begin position="183"/>
        <end position="184"/>
    </location>
    <ligand>
        <name>substrate</name>
    </ligand>
</feature>
<comment type="catalytic activity">
    <reaction evidence="1 7">
        <text>L-glutamate = D-glutamate</text>
        <dbReference type="Rhea" id="RHEA:12813"/>
        <dbReference type="ChEBI" id="CHEBI:29985"/>
        <dbReference type="ChEBI" id="CHEBI:29986"/>
        <dbReference type="EC" id="5.1.1.3"/>
    </reaction>
</comment>
<dbReference type="InterPro" id="IPR018187">
    <property type="entry name" value="Asp/Glu_racemase_AS_1"/>
</dbReference>
<evidence type="ECO:0000256" key="7">
    <source>
        <dbReference type="HAMAP-Rule" id="MF_00258"/>
    </source>
</evidence>
<keyword evidence="4 7" id="KW-0573">Peptidoglycan synthesis</keyword>
<dbReference type="PANTHER" id="PTHR21198">
    <property type="entry name" value="GLUTAMATE RACEMASE"/>
    <property type="match status" value="1"/>
</dbReference>
<proteinExistence type="inferred from homology"/>
<feature type="active site" description="Proton donor/acceptor" evidence="7">
    <location>
        <position position="72"/>
    </location>
</feature>
<accession>A0A066RXU4</accession>
<evidence type="ECO:0000313" key="9">
    <source>
        <dbReference type="Proteomes" id="UP000027192"/>
    </source>
</evidence>
<feature type="binding site" evidence="7">
    <location>
        <begin position="8"/>
        <end position="9"/>
    </location>
    <ligand>
        <name>substrate</name>
    </ligand>
</feature>
<evidence type="ECO:0000256" key="1">
    <source>
        <dbReference type="ARBA" id="ARBA00001602"/>
    </source>
</evidence>
<dbReference type="Pfam" id="PF01177">
    <property type="entry name" value="Asp_Glu_race"/>
    <property type="match status" value="1"/>
</dbReference>
<dbReference type="GO" id="GO:0008881">
    <property type="term" value="F:glutamate racemase activity"/>
    <property type="evidence" value="ECO:0007669"/>
    <property type="project" value="UniProtKB-UniRule"/>
</dbReference>
<dbReference type="PROSITE" id="PS00924">
    <property type="entry name" value="ASP_GLU_RACEMASE_2"/>
    <property type="match status" value="1"/>
</dbReference>
<protein>
    <recommendedName>
        <fullName evidence="2 7">Glutamate racemase</fullName>
        <ecNumber evidence="2 7">5.1.1.3</ecNumber>
    </recommendedName>
</protein>